<name>A0A195CED9_9HYME</name>
<sequence length="323" mass="36337">VHDGLISTDELKCGIEFFVLRDRWDIVFEKTLQNIIFLKAVSMSVVPDIIAPIISNIVRIINDAYLFCIVNFSETCQHIIKVFFKVSTIHAAQSVTRITKRLKKKADNKHQLLYARLWSKNVHGLQDLVRSRLKKEDNEDICQMSASESSHTGCYTDNSSCSTSLSVAITPPLPSSLNESLSPTSPTLSNESVLINPVQFIPFSPSATKAKNALESNSFSEDSTTNKFKSNERHMEVVPTSDNFAKRKKDTMDTFLEETSKMMNKMAGTIQTVLLNRQTQALPNDEIALLSATIANSIRYVPKENRTKCLIKLLQVTEEFIKN</sequence>
<evidence type="ECO:0000313" key="1">
    <source>
        <dbReference type="EMBL" id="KYM99167.1"/>
    </source>
</evidence>
<dbReference type="Proteomes" id="UP000078542">
    <property type="component" value="Unassembled WGS sequence"/>
</dbReference>
<evidence type="ECO:0000313" key="2">
    <source>
        <dbReference type="Proteomes" id="UP000078542"/>
    </source>
</evidence>
<dbReference type="AlphaFoldDB" id="A0A195CED9"/>
<protein>
    <submittedName>
        <fullName evidence="1">Uncharacterized protein</fullName>
    </submittedName>
</protein>
<feature type="non-terminal residue" evidence="1">
    <location>
        <position position="1"/>
    </location>
</feature>
<keyword evidence="2" id="KW-1185">Reference proteome</keyword>
<organism evidence="1 2">
    <name type="scientific">Cyphomyrmex costatus</name>
    <dbReference type="NCBI Taxonomy" id="456900"/>
    <lineage>
        <taxon>Eukaryota</taxon>
        <taxon>Metazoa</taxon>
        <taxon>Ecdysozoa</taxon>
        <taxon>Arthropoda</taxon>
        <taxon>Hexapoda</taxon>
        <taxon>Insecta</taxon>
        <taxon>Pterygota</taxon>
        <taxon>Neoptera</taxon>
        <taxon>Endopterygota</taxon>
        <taxon>Hymenoptera</taxon>
        <taxon>Apocrita</taxon>
        <taxon>Aculeata</taxon>
        <taxon>Formicoidea</taxon>
        <taxon>Formicidae</taxon>
        <taxon>Myrmicinae</taxon>
        <taxon>Cyphomyrmex</taxon>
    </lineage>
</organism>
<accession>A0A195CED9</accession>
<reference evidence="1 2" key="1">
    <citation type="submission" date="2016-03" db="EMBL/GenBank/DDBJ databases">
        <title>Cyphomyrmex costatus WGS genome.</title>
        <authorList>
            <person name="Nygaard S."/>
            <person name="Hu H."/>
            <person name="Boomsma J."/>
            <person name="Zhang G."/>
        </authorList>
    </citation>
    <scope>NUCLEOTIDE SEQUENCE [LARGE SCALE GENOMIC DNA]</scope>
    <source>
        <strain evidence="1">MS0001</strain>
        <tissue evidence="1">Whole body</tissue>
    </source>
</reference>
<dbReference type="EMBL" id="KQ977873">
    <property type="protein sequence ID" value="KYM99167.1"/>
    <property type="molecule type" value="Genomic_DNA"/>
</dbReference>
<gene>
    <name evidence="1" type="ORF">ALC62_10136</name>
</gene>
<proteinExistence type="predicted"/>